<dbReference type="EMBL" id="JBBPBM010000021">
    <property type="protein sequence ID" value="KAK8549011.1"/>
    <property type="molecule type" value="Genomic_DNA"/>
</dbReference>
<accession>A0ABR2DYF9</accession>
<protein>
    <recommendedName>
        <fullName evidence="3">DUF4283 domain-containing protein</fullName>
    </recommendedName>
</protein>
<evidence type="ECO:0000313" key="2">
    <source>
        <dbReference type="Proteomes" id="UP001472677"/>
    </source>
</evidence>
<evidence type="ECO:0008006" key="3">
    <source>
        <dbReference type="Google" id="ProtNLM"/>
    </source>
</evidence>
<reference evidence="1 2" key="1">
    <citation type="journal article" date="2024" name="G3 (Bethesda)">
        <title>Genome assembly of Hibiscus sabdariffa L. provides insights into metabolisms of medicinal natural products.</title>
        <authorList>
            <person name="Kim T."/>
        </authorList>
    </citation>
    <scope>NUCLEOTIDE SEQUENCE [LARGE SCALE GENOMIC DNA]</scope>
    <source>
        <strain evidence="1">TK-2024</strain>
        <tissue evidence="1">Old leaves</tissue>
    </source>
</reference>
<sequence length="486" mass="54765">MTDAQRAIHRLDGFVLMGYRISVSLARFNPRSKFWKKASFKSQQENGSEFVTKELNTRVVHGVQTIVDGISDKAILERLCSSVIVSTFKPYKVETLFEFLEGKGLIDFDVHQISGNQYLLDFDREEMVSQCLKWEWGWLSEIFSDIHRWHKDFSPGNRVTWVAIQGVPLFAWNNFTFNNLLNRWGEILFLEDEQVDVGTEKVAIPETFGFPVEGERLEKAGASFPMRVVKNIAVETLNVEASTEADLVCCADRSFNTGQNRSAHRLDFFEVSLLWGGGVTSFGTCINGINLTSRFKIDCAKDHNSRMVSDGLHNSGQFQKLVANVHGFGGCVSVQNPIVSNEETVNLSLSTPLEIERYDPTIEFWKRGDVVGAQPVLSSRALEDVRLMGLLDAVPGEECEIVQCDTTCPTWAESIDQVMNSMYTRLVNGSLDLEEVSSQINKVPELPSRSRKKETFALGKKVGFHFIGDEEEVVNDLVNLEHQIQD</sequence>
<gene>
    <name evidence="1" type="ORF">V6N12_061911</name>
</gene>
<organism evidence="1 2">
    <name type="scientific">Hibiscus sabdariffa</name>
    <name type="common">roselle</name>
    <dbReference type="NCBI Taxonomy" id="183260"/>
    <lineage>
        <taxon>Eukaryota</taxon>
        <taxon>Viridiplantae</taxon>
        <taxon>Streptophyta</taxon>
        <taxon>Embryophyta</taxon>
        <taxon>Tracheophyta</taxon>
        <taxon>Spermatophyta</taxon>
        <taxon>Magnoliopsida</taxon>
        <taxon>eudicotyledons</taxon>
        <taxon>Gunneridae</taxon>
        <taxon>Pentapetalae</taxon>
        <taxon>rosids</taxon>
        <taxon>malvids</taxon>
        <taxon>Malvales</taxon>
        <taxon>Malvaceae</taxon>
        <taxon>Malvoideae</taxon>
        <taxon>Hibiscus</taxon>
    </lineage>
</organism>
<dbReference type="Proteomes" id="UP001472677">
    <property type="component" value="Unassembled WGS sequence"/>
</dbReference>
<name>A0ABR2DYF9_9ROSI</name>
<comment type="caution">
    <text evidence="1">The sequence shown here is derived from an EMBL/GenBank/DDBJ whole genome shotgun (WGS) entry which is preliminary data.</text>
</comment>
<evidence type="ECO:0000313" key="1">
    <source>
        <dbReference type="EMBL" id="KAK8549011.1"/>
    </source>
</evidence>
<keyword evidence="2" id="KW-1185">Reference proteome</keyword>
<proteinExistence type="predicted"/>